<protein>
    <submittedName>
        <fullName evidence="8">Slr2008 protein</fullName>
    </submittedName>
</protein>
<dbReference type="PIR" id="S75339">
    <property type="entry name" value="S75339"/>
</dbReference>
<reference evidence="8 9" key="2">
    <citation type="journal article" date="1996" name="DNA Res.">
        <title>Sequence analysis of the genome of the unicellular cyanobacterium Synechocystis sp. strain PCC6803. II. Sequence determination of the entire genome and assignment of potential protein-coding regions.</title>
        <authorList>
            <person name="Kaneko T."/>
            <person name="Sato S."/>
            <person name="Kotani H."/>
            <person name="Tanaka A."/>
            <person name="Asamizu E."/>
            <person name="Nakamura Y."/>
            <person name="Miyajima N."/>
            <person name="Hirosawa M."/>
            <person name="Sugiura M."/>
            <person name="Sasamoto S."/>
            <person name="Kimura T."/>
            <person name="Hosouchi T."/>
            <person name="Matsuno A."/>
            <person name="Muraki A."/>
            <person name="Nakazaki N."/>
            <person name="Naruo K."/>
            <person name="Okumura S."/>
            <person name="Shimpo S."/>
            <person name="Takeuchi C."/>
            <person name="Wada T."/>
            <person name="Watanabe A."/>
            <person name="Yamada M."/>
            <person name="Yasuda M."/>
            <person name="Tabata S."/>
        </authorList>
    </citation>
    <scope>NUCLEOTIDE SEQUENCE [LARGE SCALE GENOMIC DNA]</scope>
    <source>
        <strain evidence="9">ATCC 27184 / PCC 6803 / Kazusa</strain>
    </source>
</reference>
<evidence type="ECO:0000256" key="5">
    <source>
        <dbReference type="ARBA" id="ARBA00022989"/>
    </source>
</evidence>
<dbReference type="eggNOG" id="COG1006">
    <property type="taxonomic scope" value="Bacteria"/>
</dbReference>
<proteinExistence type="inferred from homology"/>
<dbReference type="EnsemblBacteria" id="BAA17253">
    <property type="protein sequence ID" value="BAA17253"/>
    <property type="gene ID" value="BAA17253"/>
</dbReference>
<evidence type="ECO:0000256" key="7">
    <source>
        <dbReference type="SAM" id="Phobius"/>
    </source>
</evidence>
<dbReference type="InParanoid" id="P73226"/>
<reference evidence="8 9" key="1">
    <citation type="journal article" date="1995" name="DNA Res.">
        <title>Sequence analysis of the genome of the unicellular cyanobacterium Synechocystis sp. strain PCC6803. I. Sequence features in the 1 Mb region from map positions 64% to 92% of the genome.</title>
        <authorList>
            <person name="Kaneko T."/>
            <person name="Tanaka A."/>
            <person name="Sato S."/>
            <person name="Kotani H."/>
            <person name="Sazuka T."/>
            <person name="Miyajima N."/>
            <person name="Sugiura M."/>
            <person name="Tabata S."/>
        </authorList>
    </citation>
    <scope>NUCLEOTIDE SEQUENCE [LARGE SCALE GENOMIC DNA]</scope>
    <source>
        <strain evidence="9">ATCC 27184 / PCC 6803 / Kazusa</strain>
    </source>
</reference>
<name>P73226_SYNY3</name>
<dbReference type="FunCoup" id="P73226">
    <property type="interactions" value="20"/>
</dbReference>
<comment type="similarity">
    <text evidence="2">Belongs to the CPA3 antiporters (TC 2.A.63) subunit C family.</text>
</comment>
<dbReference type="STRING" id="1148.gene:10498116"/>
<dbReference type="PANTHER" id="PTHR34583">
    <property type="entry name" value="ANTIPORTER SUBUNIT MNHC2-RELATED"/>
    <property type="match status" value="1"/>
</dbReference>
<gene>
    <name evidence="8" type="ordered locus">slr2008</name>
</gene>
<dbReference type="KEGG" id="syn:slr2008"/>
<keyword evidence="6 7" id="KW-0472">Membrane</keyword>
<dbReference type="GO" id="GO:0005886">
    <property type="term" value="C:plasma membrane"/>
    <property type="evidence" value="ECO:0007669"/>
    <property type="project" value="UniProtKB-SubCell"/>
</dbReference>
<evidence type="ECO:0000256" key="6">
    <source>
        <dbReference type="ARBA" id="ARBA00023136"/>
    </source>
</evidence>
<keyword evidence="4 7" id="KW-0812">Transmembrane</keyword>
<accession>P73226</accession>
<evidence type="ECO:0000256" key="3">
    <source>
        <dbReference type="ARBA" id="ARBA00022475"/>
    </source>
</evidence>
<sequence length="116" mass="12520">MLGPEACIFAAVMIGFLGLIYKRNLLMKIVAMDVISTGVIAYYCLVAARTGITTPIVGAEVSSDPIQYADPLPQAVILTAIVIGFSTQILMLVIAMKLAKENPTLEIAAIEREYWS</sequence>
<dbReference type="GO" id="GO:0035725">
    <property type="term" value="P:sodium ion transmembrane transport"/>
    <property type="evidence" value="ECO:0000318"/>
    <property type="project" value="GO_Central"/>
</dbReference>
<feature type="transmembrane region" description="Helical" evidence="7">
    <location>
        <begin position="72"/>
        <end position="95"/>
    </location>
</feature>
<dbReference type="InterPro" id="IPR050601">
    <property type="entry name" value="CPA3_antiporter_subunitC"/>
</dbReference>
<feature type="transmembrane region" description="Helical" evidence="7">
    <location>
        <begin position="6"/>
        <end position="22"/>
    </location>
</feature>
<dbReference type="EMBL" id="BA000022">
    <property type="protein sequence ID" value="BAA17253.1"/>
    <property type="molecule type" value="Genomic_DNA"/>
</dbReference>
<evidence type="ECO:0000256" key="4">
    <source>
        <dbReference type="ARBA" id="ARBA00022692"/>
    </source>
</evidence>
<evidence type="ECO:0000256" key="2">
    <source>
        <dbReference type="ARBA" id="ARBA00010388"/>
    </source>
</evidence>
<dbReference type="Gene3D" id="1.10.287.3510">
    <property type="match status" value="1"/>
</dbReference>
<comment type="subcellular location">
    <subcellularLocation>
        <location evidence="1">Cell membrane</location>
        <topology evidence="1">Multi-pass membrane protein</topology>
    </subcellularLocation>
</comment>
<keyword evidence="9" id="KW-1185">Reference proteome</keyword>
<dbReference type="PhylomeDB" id="P73226"/>
<dbReference type="Pfam" id="PF00420">
    <property type="entry name" value="Oxidored_q2"/>
    <property type="match status" value="1"/>
</dbReference>
<dbReference type="GO" id="GO:0015385">
    <property type="term" value="F:sodium:proton antiporter activity"/>
    <property type="evidence" value="ECO:0000318"/>
    <property type="project" value="GO_Central"/>
</dbReference>
<evidence type="ECO:0000313" key="9">
    <source>
        <dbReference type="Proteomes" id="UP000001425"/>
    </source>
</evidence>
<dbReference type="AlphaFoldDB" id="P73226"/>
<keyword evidence="3" id="KW-1003">Cell membrane</keyword>
<dbReference type="NCBIfam" id="NF005620">
    <property type="entry name" value="PRK07375.1-5"/>
    <property type="match status" value="1"/>
</dbReference>
<evidence type="ECO:0000256" key="1">
    <source>
        <dbReference type="ARBA" id="ARBA00004651"/>
    </source>
</evidence>
<feature type="transmembrane region" description="Helical" evidence="7">
    <location>
        <begin position="29"/>
        <end position="52"/>
    </location>
</feature>
<organism evidence="8 9">
    <name type="scientific">Synechocystis sp. (strain ATCC 27184 / PCC 6803 / Kazusa)</name>
    <dbReference type="NCBI Taxonomy" id="1111708"/>
    <lineage>
        <taxon>Bacteria</taxon>
        <taxon>Bacillati</taxon>
        <taxon>Cyanobacteriota</taxon>
        <taxon>Cyanophyceae</taxon>
        <taxon>Synechococcales</taxon>
        <taxon>Merismopediaceae</taxon>
        <taxon>Synechocystis</taxon>
    </lineage>
</organism>
<dbReference type="Proteomes" id="UP000001425">
    <property type="component" value="Chromosome"/>
</dbReference>
<dbReference type="PaxDb" id="1148-1652330"/>
<keyword evidence="5 7" id="KW-1133">Transmembrane helix</keyword>
<dbReference type="InterPro" id="IPR039428">
    <property type="entry name" value="NUOK/Mnh_C1-like"/>
</dbReference>
<evidence type="ECO:0000313" key="8">
    <source>
        <dbReference type="EMBL" id="BAA17253.1"/>
    </source>
</evidence>
<dbReference type="PANTHER" id="PTHR34583:SF2">
    <property type="entry name" value="ANTIPORTER SUBUNIT MNHC2-RELATED"/>
    <property type="match status" value="1"/>
</dbReference>